<evidence type="ECO:0000256" key="3">
    <source>
        <dbReference type="ARBA" id="ARBA00022833"/>
    </source>
</evidence>
<dbReference type="GO" id="GO:0001671">
    <property type="term" value="F:ATPase activator activity"/>
    <property type="evidence" value="ECO:0007669"/>
    <property type="project" value="TreeGrafter"/>
</dbReference>
<comment type="similarity">
    <text evidence="1">Belongs to the DPH4 family.</text>
</comment>
<evidence type="ECO:0000256" key="4">
    <source>
        <dbReference type="ARBA" id="ARBA00023004"/>
    </source>
</evidence>
<evidence type="ECO:0000256" key="2">
    <source>
        <dbReference type="ARBA" id="ARBA00022723"/>
    </source>
</evidence>
<dbReference type="InterPro" id="IPR036869">
    <property type="entry name" value="J_dom_sf"/>
</dbReference>
<protein>
    <submittedName>
        <fullName evidence="5">Uncharacterized protein</fullName>
    </submittedName>
</protein>
<dbReference type="PROSITE" id="PS50076">
    <property type="entry name" value="DNAJ_2"/>
    <property type="match status" value="1"/>
</dbReference>
<dbReference type="SMART" id="SM00271">
    <property type="entry name" value="DnaJ"/>
    <property type="match status" value="1"/>
</dbReference>
<organism evidence="5 6">
    <name type="scientific">Paramuricea clavata</name>
    <name type="common">Red gorgonian</name>
    <name type="synonym">Violescent sea-whip</name>
    <dbReference type="NCBI Taxonomy" id="317549"/>
    <lineage>
        <taxon>Eukaryota</taxon>
        <taxon>Metazoa</taxon>
        <taxon>Cnidaria</taxon>
        <taxon>Anthozoa</taxon>
        <taxon>Octocorallia</taxon>
        <taxon>Malacalcyonacea</taxon>
        <taxon>Plexauridae</taxon>
        <taxon>Paramuricea</taxon>
    </lineage>
</organism>
<dbReference type="Gene3D" id="1.10.287.110">
    <property type="entry name" value="DnaJ domain"/>
    <property type="match status" value="1"/>
</dbReference>
<name>A0A7D9K2T5_PARCT</name>
<dbReference type="CDD" id="cd06257">
    <property type="entry name" value="DnaJ"/>
    <property type="match status" value="1"/>
</dbReference>
<keyword evidence="3" id="KW-0862">Zinc</keyword>
<comment type="caution">
    <text evidence="5">The sequence shown here is derived from an EMBL/GenBank/DDBJ whole genome shotgun (WGS) entry which is preliminary data.</text>
</comment>
<sequence>MAYTMTDKQFSSGNFYEVLGVDPNASQNEIKRMYQVLVLKYHPDKYDAESMTCTSDEAKDYFYLIDKAWKTLSDSKTRIEYDAMLREQQLDQDWPVDAEVKLSEMEFDEAYKYYTWPCRCSGSYEITNENLSNGENIICCTTCSLTIRVRTS</sequence>
<evidence type="ECO:0000313" key="6">
    <source>
        <dbReference type="Proteomes" id="UP001152795"/>
    </source>
</evidence>
<dbReference type="AlphaFoldDB" id="A0A7D9K2T5"/>
<evidence type="ECO:0000313" key="5">
    <source>
        <dbReference type="EMBL" id="CAB4040046.1"/>
    </source>
</evidence>
<keyword evidence="2" id="KW-0479">Metal-binding</keyword>
<dbReference type="InterPro" id="IPR001623">
    <property type="entry name" value="DnaJ_domain"/>
</dbReference>
<dbReference type="OrthoDB" id="66964at2759"/>
<dbReference type="SUPFAM" id="SSF46565">
    <property type="entry name" value="Chaperone J-domain"/>
    <property type="match status" value="1"/>
</dbReference>
<dbReference type="Gene3D" id="3.10.660.10">
    <property type="entry name" value="DPH Zinc finger"/>
    <property type="match status" value="1"/>
</dbReference>
<dbReference type="Pfam" id="PF05207">
    <property type="entry name" value="Zn_ribbon_CSL"/>
    <property type="match status" value="1"/>
</dbReference>
<dbReference type="PRINTS" id="PR00625">
    <property type="entry name" value="JDOMAIN"/>
</dbReference>
<proteinExistence type="inferred from homology"/>
<dbReference type="InterPro" id="IPR007872">
    <property type="entry name" value="DPH_MB_dom"/>
</dbReference>
<dbReference type="InterPro" id="IPR036671">
    <property type="entry name" value="DPH_MB_sf"/>
</dbReference>
<accession>A0A7D9K2T5</accession>
<dbReference type="EMBL" id="CACRXK020026195">
    <property type="protein sequence ID" value="CAB4040046.1"/>
    <property type="molecule type" value="Genomic_DNA"/>
</dbReference>
<dbReference type="Proteomes" id="UP001152795">
    <property type="component" value="Unassembled WGS sequence"/>
</dbReference>
<dbReference type="PROSITE" id="PS51074">
    <property type="entry name" value="DPH_MB"/>
    <property type="match status" value="1"/>
</dbReference>
<keyword evidence="4" id="KW-0408">Iron</keyword>
<dbReference type="SUPFAM" id="SSF144217">
    <property type="entry name" value="CSL zinc finger"/>
    <property type="match status" value="1"/>
</dbReference>
<gene>
    <name evidence="5" type="ORF">PACLA_8A022912</name>
</gene>
<dbReference type="PANTHER" id="PTHR45255:SF1">
    <property type="entry name" value="DNAJ HOMOLOG SUBFAMILY C MEMBER 24"/>
    <property type="match status" value="1"/>
</dbReference>
<dbReference type="GO" id="GO:0008198">
    <property type="term" value="F:ferrous iron binding"/>
    <property type="evidence" value="ECO:0007669"/>
    <property type="project" value="TreeGrafter"/>
</dbReference>
<dbReference type="PANTHER" id="PTHR45255">
    <property type="entry name" value="DNAJ HOMOLOG SUBFAMILY C MEMBER 24"/>
    <property type="match status" value="1"/>
</dbReference>
<reference evidence="5" key="1">
    <citation type="submission" date="2020-04" db="EMBL/GenBank/DDBJ databases">
        <authorList>
            <person name="Alioto T."/>
            <person name="Alioto T."/>
            <person name="Gomez Garrido J."/>
        </authorList>
    </citation>
    <scope>NUCLEOTIDE SEQUENCE</scope>
    <source>
        <strain evidence="5">A484AB</strain>
    </source>
</reference>
<dbReference type="Pfam" id="PF00226">
    <property type="entry name" value="DnaJ"/>
    <property type="match status" value="1"/>
</dbReference>
<evidence type="ECO:0000256" key="1">
    <source>
        <dbReference type="ARBA" id="ARBA00006169"/>
    </source>
</evidence>
<keyword evidence="6" id="KW-1185">Reference proteome</keyword>